<evidence type="ECO:0000313" key="4">
    <source>
        <dbReference type="Proteomes" id="UP001341840"/>
    </source>
</evidence>
<keyword evidence="1" id="KW-0863">Zinc-finger</keyword>
<protein>
    <recommendedName>
        <fullName evidence="2">C3H1-type domain-containing protein</fullName>
    </recommendedName>
</protein>
<feature type="zinc finger region" description="C3H1-type" evidence="1">
    <location>
        <begin position="113"/>
        <end position="139"/>
    </location>
</feature>
<keyword evidence="1" id="KW-0479">Metal-binding</keyword>
<evidence type="ECO:0000313" key="3">
    <source>
        <dbReference type="EMBL" id="MED6204281.1"/>
    </source>
</evidence>
<keyword evidence="4" id="KW-1185">Reference proteome</keyword>
<dbReference type="EMBL" id="JASCZI010241672">
    <property type="protein sequence ID" value="MED6204281.1"/>
    <property type="molecule type" value="Genomic_DNA"/>
</dbReference>
<reference evidence="3 4" key="1">
    <citation type="journal article" date="2023" name="Plants (Basel)">
        <title>Bridging the Gap: Combining Genomics and Transcriptomics Approaches to Understand Stylosanthes scabra, an Orphan Legume from the Brazilian Caatinga.</title>
        <authorList>
            <person name="Ferreira-Neto J.R.C."/>
            <person name="da Silva M.D."/>
            <person name="Binneck E."/>
            <person name="de Melo N.F."/>
            <person name="da Silva R.H."/>
            <person name="de Melo A.L.T.M."/>
            <person name="Pandolfi V."/>
            <person name="Bustamante F.O."/>
            <person name="Brasileiro-Vidal A.C."/>
            <person name="Benko-Iseppon A.M."/>
        </authorList>
    </citation>
    <scope>NUCLEOTIDE SEQUENCE [LARGE SCALE GENOMIC DNA]</scope>
    <source>
        <tissue evidence="3">Leaves</tissue>
    </source>
</reference>
<comment type="caution">
    <text evidence="3">The sequence shown here is derived from an EMBL/GenBank/DDBJ whole genome shotgun (WGS) entry which is preliminary data.</text>
</comment>
<dbReference type="PROSITE" id="PS50103">
    <property type="entry name" value="ZF_C3H1"/>
    <property type="match status" value="1"/>
</dbReference>
<dbReference type="Proteomes" id="UP001341840">
    <property type="component" value="Unassembled WGS sequence"/>
</dbReference>
<name>A0ABU6Y425_9FABA</name>
<accession>A0ABU6Y425</accession>
<gene>
    <name evidence="3" type="ORF">PIB30_007752</name>
</gene>
<sequence length="246" mass="27169">MVVLSDWIDLAQAYTPFPAGNILFWTRPKAQNLAAQYFGGYLEAKMLRGNSYGILSIMHNDNSSASMHTTKVALPAPPVHSSDEALHRFRRGDSGANIMAVITTTRRTECFGRATLPTCKYWLAGRCNRNPCRFSHTLPTSPSNVYYNPYTTYNHSKKPTTCTPKPVLKPANHAPKALVSLEKPTKCQAEAMSVEKPIKCESEALSAEKLIECGPKVMSVEKATKCEQKSSLMEKTINVEDVAANL</sequence>
<dbReference type="InterPro" id="IPR000571">
    <property type="entry name" value="Znf_CCCH"/>
</dbReference>
<proteinExistence type="predicted"/>
<evidence type="ECO:0000256" key="1">
    <source>
        <dbReference type="PROSITE-ProRule" id="PRU00723"/>
    </source>
</evidence>
<organism evidence="3 4">
    <name type="scientific">Stylosanthes scabra</name>
    <dbReference type="NCBI Taxonomy" id="79078"/>
    <lineage>
        <taxon>Eukaryota</taxon>
        <taxon>Viridiplantae</taxon>
        <taxon>Streptophyta</taxon>
        <taxon>Embryophyta</taxon>
        <taxon>Tracheophyta</taxon>
        <taxon>Spermatophyta</taxon>
        <taxon>Magnoliopsida</taxon>
        <taxon>eudicotyledons</taxon>
        <taxon>Gunneridae</taxon>
        <taxon>Pentapetalae</taxon>
        <taxon>rosids</taxon>
        <taxon>fabids</taxon>
        <taxon>Fabales</taxon>
        <taxon>Fabaceae</taxon>
        <taxon>Papilionoideae</taxon>
        <taxon>50 kb inversion clade</taxon>
        <taxon>dalbergioids sensu lato</taxon>
        <taxon>Dalbergieae</taxon>
        <taxon>Pterocarpus clade</taxon>
        <taxon>Stylosanthes</taxon>
    </lineage>
</organism>
<evidence type="ECO:0000259" key="2">
    <source>
        <dbReference type="PROSITE" id="PS50103"/>
    </source>
</evidence>
<dbReference type="SMART" id="SM00356">
    <property type="entry name" value="ZnF_C3H1"/>
    <property type="match status" value="1"/>
</dbReference>
<keyword evidence="1" id="KW-0862">Zinc</keyword>
<feature type="domain" description="C3H1-type" evidence="2">
    <location>
        <begin position="113"/>
        <end position="139"/>
    </location>
</feature>